<organism evidence="5 6">
    <name type="scientific">Anthostomella pinea</name>
    <dbReference type="NCBI Taxonomy" id="933095"/>
    <lineage>
        <taxon>Eukaryota</taxon>
        <taxon>Fungi</taxon>
        <taxon>Dikarya</taxon>
        <taxon>Ascomycota</taxon>
        <taxon>Pezizomycotina</taxon>
        <taxon>Sordariomycetes</taxon>
        <taxon>Xylariomycetidae</taxon>
        <taxon>Xylariales</taxon>
        <taxon>Xylariaceae</taxon>
        <taxon>Anthostomella</taxon>
    </lineage>
</organism>
<keyword evidence="2" id="KW-0624">Polysaccharide degradation</keyword>
<keyword evidence="1" id="KW-0119">Carbohydrate metabolism</keyword>
<gene>
    <name evidence="5" type="ORF">KHLLAP_LOCUS7985</name>
</gene>
<dbReference type="PANTHER" id="PTHR15048">
    <property type="entry name" value="STARCH-BINDING DOMAIN-CONTAINING PROTEIN 1"/>
    <property type="match status" value="1"/>
</dbReference>
<reference evidence="5" key="1">
    <citation type="submission" date="2023-10" db="EMBL/GenBank/DDBJ databases">
        <authorList>
            <person name="Hackl T."/>
        </authorList>
    </citation>
    <scope>NUCLEOTIDE SEQUENCE</scope>
</reference>
<dbReference type="Gene3D" id="2.60.40.10">
    <property type="entry name" value="Immunoglobulins"/>
    <property type="match status" value="1"/>
</dbReference>
<name>A0AAI8YJZ5_9PEZI</name>
<evidence type="ECO:0000313" key="6">
    <source>
        <dbReference type="Proteomes" id="UP001295740"/>
    </source>
</evidence>
<dbReference type="Proteomes" id="UP001295740">
    <property type="component" value="Unassembled WGS sequence"/>
</dbReference>
<dbReference type="SMART" id="SM01065">
    <property type="entry name" value="CBM_2"/>
    <property type="match status" value="1"/>
</dbReference>
<dbReference type="InterPro" id="IPR002044">
    <property type="entry name" value="CBM20"/>
</dbReference>
<dbReference type="EMBL" id="CAUWAG010000010">
    <property type="protein sequence ID" value="CAJ2507517.1"/>
    <property type="molecule type" value="Genomic_DNA"/>
</dbReference>
<evidence type="ECO:0000256" key="3">
    <source>
        <dbReference type="SAM" id="MobiDB-lite"/>
    </source>
</evidence>
<dbReference type="SUPFAM" id="SSF49452">
    <property type="entry name" value="Starch-binding domain-like"/>
    <property type="match status" value="1"/>
</dbReference>
<evidence type="ECO:0000256" key="1">
    <source>
        <dbReference type="ARBA" id="ARBA00023277"/>
    </source>
</evidence>
<feature type="region of interest" description="Disordered" evidence="3">
    <location>
        <begin position="138"/>
        <end position="168"/>
    </location>
</feature>
<evidence type="ECO:0000256" key="2">
    <source>
        <dbReference type="ARBA" id="ARBA00023326"/>
    </source>
</evidence>
<protein>
    <submittedName>
        <fullName evidence="5">Uu.00g087030.m01.CDS01</fullName>
    </submittedName>
</protein>
<feature type="domain" description="CBM20" evidence="4">
    <location>
        <begin position="54"/>
        <end position="168"/>
    </location>
</feature>
<keyword evidence="6" id="KW-1185">Reference proteome</keyword>
<comment type="caution">
    <text evidence="5">The sequence shown here is derived from an EMBL/GenBank/DDBJ whole genome shotgun (WGS) entry which is preliminary data.</text>
</comment>
<dbReference type="Pfam" id="PF00686">
    <property type="entry name" value="CBM_20"/>
    <property type="match status" value="1"/>
</dbReference>
<sequence length="168" mass="18199">MAILRCYRGLPAINSSPVLNSTTAINSTSATVNLKPSLRLSGPGRVQGPYQQHRPARKPVPVSDNINVTLNATVTTYYGQTVKIVGSCPELGSWNVDNAPAMSAHSTYSDGNHLWQLARKPIKVGTKFEYKLVKVAPGQDPEWEGGNNREVDLKDQGGGEQAVQGSWR</sequence>
<dbReference type="GO" id="GO:0000272">
    <property type="term" value="P:polysaccharide catabolic process"/>
    <property type="evidence" value="ECO:0007669"/>
    <property type="project" value="UniProtKB-KW"/>
</dbReference>
<dbReference type="InterPro" id="IPR013783">
    <property type="entry name" value="Ig-like_fold"/>
</dbReference>
<dbReference type="GO" id="GO:2001070">
    <property type="term" value="F:starch binding"/>
    <property type="evidence" value="ECO:0007669"/>
    <property type="project" value="InterPro"/>
</dbReference>
<dbReference type="PANTHER" id="PTHR15048:SF0">
    <property type="entry name" value="STARCH-BINDING DOMAIN-CONTAINING PROTEIN 1"/>
    <property type="match status" value="1"/>
</dbReference>
<evidence type="ECO:0000313" key="5">
    <source>
        <dbReference type="EMBL" id="CAJ2507517.1"/>
    </source>
</evidence>
<dbReference type="GO" id="GO:0016020">
    <property type="term" value="C:membrane"/>
    <property type="evidence" value="ECO:0007669"/>
    <property type="project" value="TreeGrafter"/>
</dbReference>
<dbReference type="InterPro" id="IPR013784">
    <property type="entry name" value="Carb-bd-like_fold"/>
</dbReference>
<dbReference type="PROSITE" id="PS51166">
    <property type="entry name" value="CBM20"/>
    <property type="match status" value="1"/>
</dbReference>
<accession>A0AAI8YJZ5</accession>
<evidence type="ECO:0000259" key="4">
    <source>
        <dbReference type="PROSITE" id="PS51166"/>
    </source>
</evidence>
<dbReference type="AlphaFoldDB" id="A0AAI8YJZ5"/>
<feature type="compositionally biased region" description="Basic and acidic residues" evidence="3">
    <location>
        <begin position="147"/>
        <end position="157"/>
    </location>
</feature>
<proteinExistence type="predicted"/>